<reference evidence="1 2" key="1">
    <citation type="journal article" date="2017" name="BMC Genomics">
        <title>Whole-genome assembly of Babesia ovata and comparative genomics between closely related pathogens.</title>
        <authorList>
            <person name="Yamagishi J."/>
            <person name="Asada M."/>
            <person name="Hakimi H."/>
            <person name="Tanaka T.Q."/>
            <person name="Sugimoto C."/>
            <person name="Kawazu S."/>
        </authorList>
    </citation>
    <scope>NUCLEOTIDE SEQUENCE [LARGE SCALE GENOMIC DNA]</scope>
    <source>
        <strain evidence="1 2">Miyake</strain>
    </source>
</reference>
<accession>A0A2H6KA42</accession>
<comment type="caution">
    <text evidence="1">The sequence shown here is derived from an EMBL/GenBank/DDBJ whole genome shotgun (WGS) entry which is preliminary data.</text>
</comment>
<protein>
    <submittedName>
        <fullName evidence="1">TonB-dependent receptor, putative</fullName>
    </submittedName>
</protein>
<evidence type="ECO:0000313" key="2">
    <source>
        <dbReference type="Proteomes" id="UP000236319"/>
    </source>
</evidence>
<dbReference type="EMBL" id="BDSA01000001">
    <property type="protein sequence ID" value="GBE59867.1"/>
    <property type="molecule type" value="Genomic_DNA"/>
</dbReference>
<dbReference type="GeneID" id="39873637"/>
<dbReference type="VEuPathDB" id="PiroplasmaDB:BOVATA_013600"/>
<dbReference type="Proteomes" id="UP000236319">
    <property type="component" value="Unassembled WGS sequence"/>
</dbReference>
<dbReference type="AlphaFoldDB" id="A0A2H6KA42"/>
<keyword evidence="2" id="KW-1185">Reference proteome</keyword>
<proteinExistence type="predicted"/>
<keyword evidence="1" id="KW-0675">Receptor</keyword>
<gene>
    <name evidence="1" type="ORF">BOVATA_013600</name>
</gene>
<evidence type="ECO:0000313" key="1">
    <source>
        <dbReference type="EMBL" id="GBE59867.1"/>
    </source>
</evidence>
<dbReference type="RefSeq" id="XP_028866110.1">
    <property type="nucleotide sequence ID" value="XM_029010277.1"/>
</dbReference>
<name>A0A2H6KA42_9APIC</name>
<sequence length="141" mass="15650">MRYLRQRAKGACRDAGNVAFRNGLHDSLSLHAEFVLVEFQGLNKNAVLNHAEECSERLVRLYEYLSGGVNESLQVHNCSGGVGAGIHGNLVQHLVRLARSNCTEDIVQKRPPVVKNGLHGLRDKSLFSLVEKLQEVLHDVL</sequence>
<organism evidence="1 2">
    <name type="scientific">Babesia ovata</name>
    <dbReference type="NCBI Taxonomy" id="189622"/>
    <lineage>
        <taxon>Eukaryota</taxon>
        <taxon>Sar</taxon>
        <taxon>Alveolata</taxon>
        <taxon>Apicomplexa</taxon>
        <taxon>Aconoidasida</taxon>
        <taxon>Piroplasmida</taxon>
        <taxon>Babesiidae</taxon>
        <taxon>Babesia</taxon>
    </lineage>
</organism>